<evidence type="ECO:0008006" key="11">
    <source>
        <dbReference type="Google" id="ProtNLM"/>
    </source>
</evidence>
<feature type="transmembrane region" description="Helical" evidence="8">
    <location>
        <begin position="222"/>
        <end position="240"/>
    </location>
</feature>
<dbReference type="Gene3D" id="1.20.1530.20">
    <property type="match status" value="1"/>
</dbReference>
<dbReference type="InterPro" id="IPR038770">
    <property type="entry name" value="Na+/solute_symporter_sf"/>
</dbReference>
<evidence type="ECO:0000313" key="9">
    <source>
        <dbReference type="EMBL" id="SKB08085.1"/>
    </source>
</evidence>
<protein>
    <recommendedName>
        <fullName evidence="11">AEC family transporter</fullName>
    </recommendedName>
</protein>
<feature type="transmembrane region" description="Helical" evidence="8">
    <location>
        <begin position="61"/>
        <end position="80"/>
    </location>
</feature>
<keyword evidence="6 8" id="KW-1133">Transmembrane helix</keyword>
<dbReference type="OrthoDB" id="5405318at2"/>
<evidence type="ECO:0000256" key="3">
    <source>
        <dbReference type="ARBA" id="ARBA00022448"/>
    </source>
</evidence>
<proteinExistence type="inferred from homology"/>
<keyword evidence="5 8" id="KW-0812">Transmembrane</keyword>
<dbReference type="InterPro" id="IPR004776">
    <property type="entry name" value="Mem_transp_PIN-like"/>
</dbReference>
<comment type="subcellular location">
    <subcellularLocation>
        <location evidence="1">Cell membrane</location>
        <topology evidence="1">Multi-pass membrane protein</topology>
    </subcellularLocation>
</comment>
<keyword evidence="10" id="KW-1185">Reference proteome</keyword>
<dbReference type="GO" id="GO:0055085">
    <property type="term" value="P:transmembrane transport"/>
    <property type="evidence" value="ECO:0007669"/>
    <property type="project" value="InterPro"/>
</dbReference>
<evidence type="ECO:0000256" key="4">
    <source>
        <dbReference type="ARBA" id="ARBA00022475"/>
    </source>
</evidence>
<reference evidence="10" key="1">
    <citation type="submission" date="2017-02" db="EMBL/GenBank/DDBJ databases">
        <authorList>
            <person name="Varghese N."/>
            <person name="Submissions S."/>
        </authorList>
    </citation>
    <scope>NUCLEOTIDE SEQUENCE [LARGE SCALE GENOMIC DNA]</scope>
    <source>
        <strain evidence="10">9H-4</strain>
    </source>
</reference>
<accession>A0A1T4Z3G5</accession>
<dbReference type="STRING" id="1736691.SAMN06295964_1989"/>
<feature type="transmembrane region" description="Helical" evidence="8">
    <location>
        <begin position="189"/>
        <end position="210"/>
    </location>
</feature>
<feature type="transmembrane region" description="Helical" evidence="8">
    <location>
        <begin position="122"/>
        <end position="142"/>
    </location>
</feature>
<dbReference type="RefSeq" id="WP_078700009.1">
    <property type="nucleotide sequence ID" value="NZ_LT796768.1"/>
</dbReference>
<feature type="transmembrane region" description="Helical" evidence="8">
    <location>
        <begin position="92"/>
        <end position="116"/>
    </location>
</feature>
<dbReference type="Pfam" id="PF03547">
    <property type="entry name" value="Mem_trans"/>
    <property type="match status" value="1"/>
</dbReference>
<feature type="transmembrane region" description="Helical" evidence="8">
    <location>
        <begin position="38"/>
        <end position="55"/>
    </location>
</feature>
<feature type="transmembrane region" description="Helical" evidence="8">
    <location>
        <begin position="284"/>
        <end position="308"/>
    </location>
</feature>
<dbReference type="PANTHER" id="PTHR36838:SF3">
    <property type="entry name" value="TRANSPORTER AUXIN EFFLUX CARRIER EC FAMILY"/>
    <property type="match status" value="1"/>
</dbReference>
<evidence type="ECO:0000313" key="10">
    <source>
        <dbReference type="Proteomes" id="UP000191040"/>
    </source>
</evidence>
<evidence type="ECO:0000256" key="8">
    <source>
        <dbReference type="SAM" id="Phobius"/>
    </source>
</evidence>
<comment type="similarity">
    <text evidence="2">Belongs to the auxin efflux carrier (TC 2.A.69) family.</text>
</comment>
<dbReference type="PANTHER" id="PTHR36838">
    <property type="entry name" value="AUXIN EFFLUX CARRIER FAMILY PROTEIN"/>
    <property type="match status" value="1"/>
</dbReference>
<feature type="transmembrane region" description="Helical" evidence="8">
    <location>
        <begin position="154"/>
        <end position="177"/>
    </location>
</feature>
<evidence type="ECO:0000256" key="6">
    <source>
        <dbReference type="ARBA" id="ARBA00022989"/>
    </source>
</evidence>
<sequence>MTGALEGFAVIGVLIAVGYVLAATRVLDAASQVVLSRLVYFVATPALLIDILGSTDLGTVFGAWFVVAVVGVVATLAVYLPWARWRGRSRPAAVVGGLAASYANGGYLGLPIAGYVLGDAAFALPTMVLQLTIYAPLALTFLSMESGHRATPWAFVRAGVRNPVTVAAVIGVLLSLGHVELPRVVDEPISLLGAMAIPCALVAYGVSLRFGPRIGSGNGREVAFVAVLKLGWQPLVAYLVARHVLDLSALDVAGVTVMAALPTAQNVFVYATQFGRAQLLARDCVAVTTIASLPVLVLLAAVLVPAGVSG</sequence>
<evidence type="ECO:0000256" key="5">
    <source>
        <dbReference type="ARBA" id="ARBA00022692"/>
    </source>
</evidence>
<evidence type="ECO:0000256" key="2">
    <source>
        <dbReference type="ARBA" id="ARBA00010145"/>
    </source>
</evidence>
<evidence type="ECO:0000256" key="1">
    <source>
        <dbReference type="ARBA" id="ARBA00004651"/>
    </source>
</evidence>
<keyword evidence="4" id="KW-1003">Cell membrane</keyword>
<dbReference type="GO" id="GO:0005886">
    <property type="term" value="C:plasma membrane"/>
    <property type="evidence" value="ECO:0007669"/>
    <property type="project" value="UniProtKB-SubCell"/>
</dbReference>
<dbReference type="Proteomes" id="UP000191040">
    <property type="component" value="Chromosome I"/>
</dbReference>
<feature type="transmembrane region" description="Helical" evidence="8">
    <location>
        <begin position="6"/>
        <end position="26"/>
    </location>
</feature>
<gene>
    <name evidence="9" type="ORF">SAMN06295964_1989</name>
</gene>
<keyword evidence="3" id="KW-0813">Transport</keyword>
<keyword evidence="7 8" id="KW-0472">Membrane</keyword>
<feature type="transmembrane region" description="Helical" evidence="8">
    <location>
        <begin position="252"/>
        <end position="272"/>
    </location>
</feature>
<evidence type="ECO:0000256" key="7">
    <source>
        <dbReference type="ARBA" id="ARBA00023136"/>
    </source>
</evidence>
<dbReference type="EMBL" id="LT796768">
    <property type="protein sequence ID" value="SKB08085.1"/>
    <property type="molecule type" value="Genomic_DNA"/>
</dbReference>
<organism evidence="9 10">
    <name type="scientific">Aeromicrobium choanae</name>
    <dbReference type="NCBI Taxonomy" id="1736691"/>
    <lineage>
        <taxon>Bacteria</taxon>
        <taxon>Bacillati</taxon>
        <taxon>Actinomycetota</taxon>
        <taxon>Actinomycetes</taxon>
        <taxon>Propionibacteriales</taxon>
        <taxon>Nocardioidaceae</taxon>
        <taxon>Aeromicrobium</taxon>
    </lineage>
</organism>
<dbReference type="AlphaFoldDB" id="A0A1T4Z3G5"/>
<name>A0A1T4Z3G5_9ACTN</name>